<name>A0A3E1Q6G5_9FLAO</name>
<keyword evidence="3" id="KW-1185">Reference proteome</keyword>
<dbReference type="EMBL" id="QVID01000002">
    <property type="protein sequence ID" value="RFN57712.1"/>
    <property type="molecule type" value="Genomic_DNA"/>
</dbReference>
<reference evidence="2 3" key="1">
    <citation type="journal article" date="2007" name="Int. J. Syst. Evol. Microbiol.">
        <title>Marixanthomonas ophiurae gen. nov., sp. nov., a marine bacterium of the family Flavobacteriaceae isolated from a deep-sea brittle star.</title>
        <authorList>
            <person name="Romanenko L.A."/>
            <person name="Uchino M."/>
            <person name="Frolova G.M."/>
            <person name="Mikhailov V.V."/>
        </authorList>
    </citation>
    <scope>NUCLEOTIDE SEQUENCE [LARGE SCALE GENOMIC DNA]</scope>
    <source>
        <strain evidence="2 3">KMM 3046</strain>
    </source>
</reference>
<gene>
    <name evidence="2" type="ORF">DZ858_10710</name>
</gene>
<evidence type="ECO:0000313" key="2">
    <source>
        <dbReference type="EMBL" id="RFN57712.1"/>
    </source>
</evidence>
<dbReference type="Proteomes" id="UP000261082">
    <property type="component" value="Unassembled WGS sequence"/>
</dbReference>
<keyword evidence="1" id="KW-0472">Membrane</keyword>
<keyword evidence="1" id="KW-1133">Transmembrane helix</keyword>
<protein>
    <submittedName>
        <fullName evidence="2">Riboflavin synthase subunit beta</fullName>
    </submittedName>
</protein>
<organism evidence="2 3">
    <name type="scientific">Marixanthomonas ophiurae</name>
    <dbReference type="NCBI Taxonomy" id="387659"/>
    <lineage>
        <taxon>Bacteria</taxon>
        <taxon>Pseudomonadati</taxon>
        <taxon>Bacteroidota</taxon>
        <taxon>Flavobacteriia</taxon>
        <taxon>Flavobacteriales</taxon>
        <taxon>Flavobacteriaceae</taxon>
        <taxon>Marixanthomonas</taxon>
    </lineage>
</organism>
<dbReference type="AlphaFoldDB" id="A0A3E1Q6G5"/>
<accession>A0A3E1Q6G5</accession>
<sequence length="95" mass="11274">MGIIKSRKNKKFDYSPRYYNNDGEGSPYSIKHKFDEHRSTVGGKSGLKNKFKTAWEDLQQSKNRRVNRTIIFIVAIFILIFLYIIDFDLSIFYQN</sequence>
<dbReference type="OrthoDB" id="1139505at2"/>
<keyword evidence="1" id="KW-0812">Transmembrane</keyword>
<dbReference type="RefSeq" id="WP_117159661.1">
    <property type="nucleotide sequence ID" value="NZ_QVID01000002.1"/>
</dbReference>
<comment type="caution">
    <text evidence="2">The sequence shown here is derived from an EMBL/GenBank/DDBJ whole genome shotgun (WGS) entry which is preliminary data.</text>
</comment>
<evidence type="ECO:0000313" key="3">
    <source>
        <dbReference type="Proteomes" id="UP000261082"/>
    </source>
</evidence>
<feature type="transmembrane region" description="Helical" evidence="1">
    <location>
        <begin position="70"/>
        <end position="93"/>
    </location>
</feature>
<proteinExistence type="predicted"/>
<evidence type="ECO:0000256" key="1">
    <source>
        <dbReference type="SAM" id="Phobius"/>
    </source>
</evidence>